<evidence type="ECO:0000259" key="1">
    <source>
        <dbReference type="Pfam" id="PF25950"/>
    </source>
</evidence>
<accession>A0ABD6BNT2</accession>
<dbReference type="EMBL" id="JBHUCZ010000001">
    <property type="protein sequence ID" value="MFD1566500.1"/>
    <property type="molecule type" value="Genomic_DNA"/>
</dbReference>
<dbReference type="AlphaFoldDB" id="A0ABD6BNT2"/>
<comment type="caution">
    <text evidence="2">The sequence shown here is derived from an EMBL/GenBank/DDBJ whole genome shotgun (WGS) entry which is preliminary data.</text>
</comment>
<gene>
    <name evidence="2" type="ORF">ACFSAU_03260</name>
</gene>
<dbReference type="InterPro" id="IPR058294">
    <property type="entry name" value="DUF7988"/>
</dbReference>
<name>A0ABD6BNT2_9EURY</name>
<organism evidence="2 3">
    <name type="scientific">Halolamina litorea</name>
    <dbReference type="NCBI Taxonomy" id="1515593"/>
    <lineage>
        <taxon>Archaea</taxon>
        <taxon>Methanobacteriati</taxon>
        <taxon>Methanobacteriota</taxon>
        <taxon>Stenosarchaea group</taxon>
        <taxon>Halobacteria</taxon>
        <taxon>Halobacteriales</taxon>
        <taxon>Haloferacaceae</taxon>
    </lineage>
</organism>
<evidence type="ECO:0000313" key="2">
    <source>
        <dbReference type="EMBL" id="MFD1566500.1"/>
    </source>
</evidence>
<feature type="non-terminal residue" evidence="2">
    <location>
        <position position="1"/>
    </location>
</feature>
<keyword evidence="3" id="KW-1185">Reference proteome</keyword>
<evidence type="ECO:0000313" key="3">
    <source>
        <dbReference type="Proteomes" id="UP001597139"/>
    </source>
</evidence>
<dbReference type="Pfam" id="PF25950">
    <property type="entry name" value="DUF7988"/>
    <property type="match status" value="1"/>
</dbReference>
<proteinExistence type="predicted"/>
<reference evidence="2 3" key="1">
    <citation type="journal article" date="2019" name="Int. J. Syst. Evol. Microbiol.">
        <title>The Global Catalogue of Microorganisms (GCM) 10K type strain sequencing project: providing services to taxonomists for standard genome sequencing and annotation.</title>
        <authorList>
            <consortium name="The Broad Institute Genomics Platform"/>
            <consortium name="The Broad Institute Genome Sequencing Center for Infectious Disease"/>
            <person name="Wu L."/>
            <person name="Ma J."/>
        </authorList>
    </citation>
    <scope>NUCLEOTIDE SEQUENCE [LARGE SCALE GENOMIC DNA]</scope>
    <source>
        <strain evidence="2 3">CGMCC 1.12859</strain>
    </source>
</reference>
<dbReference type="Proteomes" id="UP001597139">
    <property type="component" value="Unassembled WGS sequence"/>
</dbReference>
<feature type="domain" description="DUF7988" evidence="1">
    <location>
        <begin position="1"/>
        <end position="91"/>
    </location>
</feature>
<sequence>LDDRDVLRSLPRVLAAAVEAAGDRLPARPVPAPPYVVLTSTGPVLRGTVDGGRYVIRIDCFDVVRDPAGIDAPVAYVRGASSAAGALSVSFEPAR</sequence>
<protein>
    <recommendedName>
        <fullName evidence="1">DUF7988 domain-containing protein</fullName>
    </recommendedName>
</protein>